<dbReference type="HOGENOM" id="CLU_1197943_0_0_7"/>
<dbReference type="RefSeq" id="WP_005030111.1">
    <property type="nucleotide sequence ID" value="NZ_KE150241.1"/>
</dbReference>
<comment type="caution">
    <text evidence="2">The sequence shown here is derived from an EMBL/GenBank/DDBJ whole genome shotgun (WGS) entry which is preliminary data.</text>
</comment>
<dbReference type="Pfam" id="PF08241">
    <property type="entry name" value="Methyltransf_11"/>
    <property type="match status" value="1"/>
</dbReference>
<gene>
    <name evidence="2" type="ORF">HMPREF0179_03366</name>
</gene>
<evidence type="ECO:0000313" key="2">
    <source>
        <dbReference type="EMBL" id="EFV42830.1"/>
    </source>
</evidence>
<dbReference type="Proteomes" id="UP000006034">
    <property type="component" value="Unassembled WGS sequence"/>
</dbReference>
<organism evidence="2 3">
    <name type="scientific">Bilophila wadsworthia (strain 3_1_6)</name>
    <dbReference type="NCBI Taxonomy" id="563192"/>
    <lineage>
        <taxon>Bacteria</taxon>
        <taxon>Pseudomonadati</taxon>
        <taxon>Thermodesulfobacteriota</taxon>
        <taxon>Desulfovibrionia</taxon>
        <taxon>Desulfovibrionales</taxon>
        <taxon>Desulfovibrionaceae</taxon>
        <taxon>Bilophila</taxon>
    </lineage>
</organism>
<protein>
    <recommendedName>
        <fullName evidence="1">Methyltransferase type 11 domain-containing protein</fullName>
    </recommendedName>
</protein>
<name>E5YAZ5_BILW3</name>
<dbReference type="InterPro" id="IPR013216">
    <property type="entry name" value="Methyltransf_11"/>
</dbReference>
<dbReference type="CDD" id="cd02440">
    <property type="entry name" value="AdoMet_MTases"/>
    <property type="match status" value="1"/>
</dbReference>
<proteinExistence type="predicted"/>
<dbReference type="PANTHER" id="PTHR43861:SF6">
    <property type="entry name" value="METHYLTRANSFERASE TYPE 11"/>
    <property type="match status" value="1"/>
</dbReference>
<reference evidence="2 3" key="2">
    <citation type="submission" date="2013-04" db="EMBL/GenBank/DDBJ databases">
        <title>The Genome Sequence of Bilophila wadsworthia 3_1_6.</title>
        <authorList>
            <consortium name="The Broad Institute Genomics Platform"/>
            <person name="Earl A."/>
            <person name="Ward D."/>
            <person name="Feldgarden M."/>
            <person name="Gevers D."/>
            <person name="Sibley C."/>
            <person name="Strauss J."/>
            <person name="Allen-Vercoe E."/>
            <person name="Walker B."/>
            <person name="Young S."/>
            <person name="Zeng Q."/>
            <person name="Gargeya S."/>
            <person name="Fitzgerald M."/>
            <person name="Haas B."/>
            <person name="Abouelleil A."/>
            <person name="Allen A.W."/>
            <person name="Alvarado L."/>
            <person name="Arachchi H.M."/>
            <person name="Berlin A.M."/>
            <person name="Chapman S.B."/>
            <person name="Gainer-Dewar J."/>
            <person name="Goldberg J."/>
            <person name="Griggs A."/>
            <person name="Gujja S."/>
            <person name="Hansen M."/>
            <person name="Howarth C."/>
            <person name="Imamovic A."/>
            <person name="Ireland A."/>
            <person name="Larimer J."/>
            <person name="McCowan C."/>
            <person name="Murphy C."/>
            <person name="Pearson M."/>
            <person name="Poon T.W."/>
            <person name="Priest M."/>
            <person name="Roberts A."/>
            <person name="Saif S."/>
            <person name="Shea T."/>
            <person name="Sisk P."/>
            <person name="Sykes S."/>
            <person name="Wortman J."/>
            <person name="Nusbaum C."/>
            <person name="Birren B."/>
        </authorList>
    </citation>
    <scope>NUCLEOTIDE SEQUENCE [LARGE SCALE GENOMIC DNA]</scope>
    <source>
        <strain evidence="2 3">3_1_6</strain>
    </source>
</reference>
<dbReference type="InterPro" id="IPR029063">
    <property type="entry name" value="SAM-dependent_MTases_sf"/>
</dbReference>
<accession>E5YAZ5</accession>
<dbReference type="SUPFAM" id="SSF53335">
    <property type="entry name" value="S-adenosyl-L-methionine-dependent methyltransferases"/>
    <property type="match status" value="1"/>
</dbReference>
<dbReference type="PANTHER" id="PTHR43861">
    <property type="entry name" value="TRANS-ACONITATE 2-METHYLTRANSFERASE-RELATED"/>
    <property type="match status" value="1"/>
</dbReference>
<dbReference type="GeneID" id="78087780"/>
<keyword evidence="3" id="KW-1185">Reference proteome</keyword>
<dbReference type="STRING" id="563192.HMPREF0179_03366"/>
<reference evidence="2 3" key="1">
    <citation type="submission" date="2010-10" db="EMBL/GenBank/DDBJ databases">
        <authorList>
            <consortium name="The Broad Institute Genome Sequencing Platform"/>
            <person name="Ward D."/>
            <person name="Earl A."/>
            <person name="Feldgarden M."/>
            <person name="Young S.K."/>
            <person name="Gargeya S."/>
            <person name="Zeng Q."/>
            <person name="Alvarado L."/>
            <person name="Berlin A."/>
            <person name="Bochicchio J."/>
            <person name="Chapman S.B."/>
            <person name="Chen Z."/>
            <person name="Freedman E."/>
            <person name="Gellesch M."/>
            <person name="Goldberg J."/>
            <person name="Griggs A."/>
            <person name="Gujja S."/>
            <person name="Heilman E."/>
            <person name="Heiman D."/>
            <person name="Howarth C."/>
            <person name="Mehta T."/>
            <person name="Neiman D."/>
            <person name="Pearson M."/>
            <person name="Roberts A."/>
            <person name="Saif S."/>
            <person name="Shea T."/>
            <person name="Shenoy N."/>
            <person name="Sisk P."/>
            <person name="Stolte C."/>
            <person name="Sykes S."/>
            <person name="White J."/>
            <person name="Yandava C."/>
            <person name="Allen-Vercoe E."/>
            <person name="Sibley C."/>
            <person name="Ambrose C.E."/>
            <person name="Strauss J."/>
            <person name="Daigneault M."/>
            <person name="Haas B."/>
            <person name="Nusbaum C."/>
            <person name="Birren B."/>
        </authorList>
    </citation>
    <scope>NUCLEOTIDE SEQUENCE [LARGE SCALE GENOMIC DNA]</scope>
    <source>
        <strain evidence="2 3">3_1_6</strain>
    </source>
</reference>
<dbReference type="GO" id="GO:0008757">
    <property type="term" value="F:S-adenosylmethionine-dependent methyltransferase activity"/>
    <property type="evidence" value="ECO:0007669"/>
    <property type="project" value="InterPro"/>
</dbReference>
<sequence length="241" mass="28191">MEYFDFSRTLEAIPNDHCRQTTFREFMLETIPRENETKGKIVDLGCGTGHFYDYVHSHFNSLEYIGVDIEGSPEARQRTRSDFSFIPYDGVSLPFEDSSVEVIFMNQVLEHIRAPHLLFPEIKRCLVDDGLLIGSVSQLEPYHSYSVMNYTFYGLCSFLDLFGLHVFKLRPGIDSNTLISRTFNKFLLEREVDFEQCFFTEESILNYAIETYFRKKKFTIQQINLQKLKIAGQFSFAVKNR</sequence>
<dbReference type="AlphaFoldDB" id="E5YAZ5"/>
<evidence type="ECO:0000259" key="1">
    <source>
        <dbReference type="Pfam" id="PF08241"/>
    </source>
</evidence>
<feature type="domain" description="Methyltransferase type 11" evidence="1">
    <location>
        <begin position="42"/>
        <end position="133"/>
    </location>
</feature>
<evidence type="ECO:0000313" key="3">
    <source>
        <dbReference type="Proteomes" id="UP000006034"/>
    </source>
</evidence>
<dbReference type="Gene3D" id="3.40.50.150">
    <property type="entry name" value="Vaccinia Virus protein VP39"/>
    <property type="match status" value="1"/>
</dbReference>
<dbReference type="eggNOG" id="COG2226">
    <property type="taxonomic scope" value="Bacteria"/>
</dbReference>
<dbReference type="EMBL" id="ADCP02000005">
    <property type="protein sequence ID" value="EFV42830.1"/>
    <property type="molecule type" value="Genomic_DNA"/>
</dbReference>
<dbReference type="OrthoDB" id="9791837at2"/>